<accession>A0ACC1N085</accession>
<organism evidence="1 2">
    <name type="scientific">Zarea fungicola</name>
    <dbReference type="NCBI Taxonomy" id="93591"/>
    <lineage>
        <taxon>Eukaryota</taxon>
        <taxon>Fungi</taxon>
        <taxon>Dikarya</taxon>
        <taxon>Ascomycota</taxon>
        <taxon>Pezizomycotina</taxon>
        <taxon>Sordariomycetes</taxon>
        <taxon>Hypocreomycetidae</taxon>
        <taxon>Hypocreales</taxon>
        <taxon>Cordycipitaceae</taxon>
        <taxon>Zarea</taxon>
    </lineage>
</organism>
<comment type="caution">
    <text evidence="1">The sequence shown here is derived from an EMBL/GenBank/DDBJ whole genome shotgun (WGS) entry which is preliminary data.</text>
</comment>
<evidence type="ECO:0000313" key="1">
    <source>
        <dbReference type="EMBL" id="KAJ2972317.1"/>
    </source>
</evidence>
<gene>
    <name evidence="1" type="ORF">NQ176_g7227</name>
</gene>
<name>A0ACC1N085_9HYPO</name>
<dbReference type="EMBL" id="JANJQO010001174">
    <property type="protein sequence ID" value="KAJ2972317.1"/>
    <property type="molecule type" value="Genomic_DNA"/>
</dbReference>
<reference evidence="1" key="1">
    <citation type="submission" date="2022-08" db="EMBL/GenBank/DDBJ databases">
        <title>Genome Sequence of Lecanicillium fungicola.</title>
        <authorList>
            <person name="Buettner E."/>
        </authorList>
    </citation>
    <scope>NUCLEOTIDE SEQUENCE</scope>
    <source>
        <strain evidence="1">Babe33</strain>
    </source>
</reference>
<protein>
    <submittedName>
        <fullName evidence="1">Uncharacterized protein</fullName>
    </submittedName>
</protein>
<evidence type="ECO:0000313" key="2">
    <source>
        <dbReference type="Proteomes" id="UP001143910"/>
    </source>
</evidence>
<sequence length="1242" mass="135799">MVSLQMIALSWFEDARSVRPSTLLSLYLVVTVLLDLPQVRTLWMHGGLATIAGITSTGVGLKTLFLVLENLGKRRYLLSVYQDLPPESTSGIVNRSLLWWINDTFRRGFRQALAMDDLSRLDPALLSSGLHGAITRAWASRRQPERRLEFPIAVARAMLFDFLAIVPPRLCLVGFIFSQPLLINKILALLTSTTDALTPLDCYGMVAATTLIYVGLAILRLHYNQKVNRFKVMFRGASVCLIYDKALQVGDGVYDESAAVTLMSTDVDQITECLTELNECWARVLEVILGVYLLAKQLGWACVVPLVLVIVAFFGAKHIASGIGNSQKVWVDAVQRRIAVTSAMLVNIRSIRMTGLARITMDRIQKERINETNMMSKFRWYIVWQNAVQNLPWALAPAVTFAVITLSTPNSLDTAKIFTSLSIITLLTDPAAKLLSAIPATASSLGCVDRIQAFLLSETRKDYRKLLDTRPVTTAGIGMTGDGSRGDTTSIELQPVLRNSIEEDGAEFAVQFSDVFARPLGAKANVLHDVSFSITPGTVNAVVGSVASGKSTLLKTILGEAELDRGTVSMSDLSTAYCSQTPWLPNTTIKRAICGPFHDISDIDMEHYRKVLQACALDHDIALLPAGDGTMIGSSGGILSGGQKQRVSLARALFLRPKLLLLDDFVSAIDGKTRNNIVRQLFGPAGLLKELGCTVIMATHATSLLQCAEKVLILSNGRIEHDGTYEQLLRTGAIKDVPETASAKKLSEATQSKDTEMPAIAAHVAAENEKADLRRRVGDLEVYKYYFKSIGLFKLCTFVGFTIIHVFAVTFTYFWLNWWINGQGSHTVLFSIVYILLGVCNVLGIAGYAWSMLIQITPSVARHFHFVLLKTVMRSAPQWFFTTTPSGDTLNRFSQDMSLIETQLATGTLVTVTNLLGATAEAALIATGSPYMAATIPLLIATVYVLQKVYLRTSQQLRLMELETRGPLYANFLETLDGVATIRAFGWELQCKSYCQGLLDTSQRPNYLLLCIQAWLNMVLDMIVAAEATIVVLLALLLRSSTNPALLGVSLNNILSFNASLASVIGGWTIFETSLGAIGRLRSFERDVKPEDRPEETCQPPPSWPAKGEIAIYSVTASHSPRAIGIRGVTIDIKPGQKIGVCGRTGSGKSSLVATFTRLLQIDSGTITVDGYDLATIPRETVRERLVVVPQDAPVLIGSLRFNMDPEGIHADADIQAVLDRVGLWSFFHSASGGLDTEITGQ</sequence>
<keyword evidence="2" id="KW-1185">Reference proteome</keyword>
<proteinExistence type="predicted"/>
<dbReference type="Proteomes" id="UP001143910">
    <property type="component" value="Unassembled WGS sequence"/>
</dbReference>